<dbReference type="PANTHER" id="PTHR21015:SF22">
    <property type="entry name" value="GLYCOSYLTRANSFERASE"/>
    <property type="match status" value="1"/>
</dbReference>
<dbReference type="Gene3D" id="3.40.50.2000">
    <property type="entry name" value="Glycogen Phosphorylase B"/>
    <property type="match status" value="1"/>
</dbReference>
<dbReference type="Pfam" id="PF04101">
    <property type="entry name" value="Glyco_tran_28_C"/>
    <property type="match status" value="1"/>
</dbReference>
<dbReference type="SUPFAM" id="SSF53756">
    <property type="entry name" value="UDP-Glycosyltransferase/glycogen phosphorylase"/>
    <property type="match status" value="1"/>
</dbReference>
<proteinExistence type="predicted"/>
<dbReference type="PANTHER" id="PTHR21015">
    <property type="entry name" value="UDP-N-ACETYLGLUCOSAMINE--N-ACETYLMURAMYL-(PENTAPEPTIDE) PYROPHOSPHORYL-UNDECAPRENOL N-ACETYLGLUCOSAMINE TRANSFERASE 1"/>
    <property type="match status" value="1"/>
</dbReference>
<organism evidence="2">
    <name type="scientific">marine metagenome</name>
    <dbReference type="NCBI Taxonomy" id="408172"/>
    <lineage>
        <taxon>unclassified sequences</taxon>
        <taxon>metagenomes</taxon>
        <taxon>ecological metagenomes</taxon>
    </lineage>
</organism>
<dbReference type="InterPro" id="IPR007235">
    <property type="entry name" value="Glyco_trans_28_C"/>
</dbReference>
<dbReference type="AlphaFoldDB" id="A0A382DVP5"/>
<gene>
    <name evidence="2" type="ORF">METZ01_LOCUS194597</name>
</gene>
<name>A0A382DVP5_9ZZZZ</name>
<dbReference type="EMBL" id="UINC01041035">
    <property type="protein sequence ID" value="SVB41743.1"/>
    <property type="molecule type" value="Genomic_DNA"/>
</dbReference>
<feature type="domain" description="Glycosyl transferase family 28 C-terminal" evidence="1">
    <location>
        <begin position="174"/>
        <end position="289"/>
    </location>
</feature>
<dbReference type="GO" id="GO:0016758">
    <property type="term" value="F:hexosyltransferase activity"/>
    <property type="evidence" value="ECO:0007669"/>
    <property type="project" value="InterPro"/>
</dbReference>
<protein>
    <recommendedName>
        <fullName evidence="1">Glycosyl transferase family 28 C-terminal domain-containing protein</fullName>
    </recommendedName>
</protein>
<sequence>MAKIGISCKTSFPQGMGHLVRQTHIAKILRNRGAEITFFIPNYPPAQVWLDRCQFPRKTLNDPLALTEKETGPLDLIILDIQDTPSAFIRKIRQNKKPVVSFEDLGEGRNHVDLLIDCNLGEENSVGLPVQTLFGYPYSVLAPEFETLHSKKRELNGSIESVLITLGGTDPHSLTSLLADKLLQIQPNLSMTLLAGPGCKNIPTLKDLETQNETVKLLESTSQMAQTLFDHSAVFCAGGVTLHEAMAVGTPAFVINQVSHQVEKADHAEKQGAAMNLGMAESWNESRLPEILESRPEILEKMSLAGKNLIDGKGLKRVADAIELLSSGGR</sequence>
<reference evidence="2" key="1">
    <citation type="submission" date="2018-05" db="EMBL/GenBank/DDBJ databases">
        <authorList>
            <person name="Lanie J.A."/>
            <person name="Ng W.-L."/>
            <person name="Kazmierczak K.M."/>
            <person name="Andrzejewski T.M."/>
            <person name="Davidsen T.M."/>
            <person name="Wayne K.J."/>
            <person name="Tettelin H."/>
            <person name="Glass J.I."/>
            <person name="Rusch D."/>
            <person name="Podicherti R."/>
            <person name="Tsui H.-C.T."/>
            <person name="Winkler M.E."/>
        </authorList>
    </citation>
    <scope>NUCLEOTIDE SEQUENCE</scope>
</reference>
<evidence type="ECO:0000259" key="1">
    <source>
        <dbReference type="Pfam" id="PF04101"/>
    </source>
</evidence>
<accession>A0A382DVP5</accession>
<evidence type="ECO:0000313" key="2">
    <source>
        <dbReference type="EMBL" id="SVB41743.1"/>
    </source>
</evidence>
<dbReference type="Gene3D" id="3.40.50.11190">
    <property type="match status" value="1"/>
</dbReference>